<keyword evidence="7" id="KW-0597">Phosphoprotein</keyword>
<dbReference type="CDD" id="cd00082">
    <property type="entry name" value="HisKA"/>
    <property type="match status" value="1"/>
</dbReference>
<dbReference type="PRINTS" id="PR00344">
    <property type="entry name" value="BCTRLSENSOR"/>
</dbReference>
<evidence type="ECO:0000256" key="21">
    <source>
        <dbReference type="ARBA" id="ARBA00040454"/>
    </source>
</evidence>
<keyword evidence="14" id="KW-0460">Magnesium</keyword>
<evidence type="ECO:0000313" key="27">
    <source>
        <dbReference type="EMBL" id="MFC3759394.1"/>
    </source>
</evidence>
<comment type="subcellular location">
    <subcellularLocation>
        <location evidence="4">Cell membrane</location>
        <topology evidence="4">Multi-pass membrane protein</topology>
    </subcellularLocation>
</comment>
<evidence type="ECO:0000256" key="17">
    <source>
        <dbReference type="ARBA" id="ARBA00023012"/>
    </source>
</evidence>
<keyword evidence="15" id="KW-0904">Protein phosphatase</keyword>
<proteinExistence type="predicted"/>
<dbReference type="InterPro" id="IPR036890">
    <property type="entry name" value="HATPase_C_sf"/>
</dbReference>
<dbReference type="EMBL" id="JBHRZH010000001">
    <property type="protein sequence ID" value="MFC3759394.1"/>
    <property type="molecule type" value="Genomic_DNA"/>
</dbReference>
<dbReference type="InterPro" id="IPR005467">
    <property type="entry name" value="His_kinase_dom"/>
</dbReference>
<keyword evidence="19" id="KW-0843">Virulence</keyword>
<reference evidence="28" key="1">
    <citation type="journal article" date="2019" name="Int. J. Syst. Evol. Microbiol.">
        <title>The Global Catalogue of Microorganisms (GCM) 10K type strain sequencing project: providing services to taxonomists for standard genome sequencing and annotation.</title>
        <authorList>
            <consortium name="The Broad Institute Genomics Platform"/>
            <consortium name="The Broad Institute Genome Sequencing Center for Infectious Disease"/>
            <person name="Wu L."/>
            <person name="Ma J."/>
        </authorList>
    </citation>
    <scope>NUCLEOTIDE SEQUENCE [LARGE SCALE GENOMIC DNA]</scope>
    <source>
        <strain evidence="28">CGMCC 4.7241</strain>
    </source>
</reference>
<comment type="catalytic activity">
    <reaction evidence="1">
        <text>ATP + protein L-histidine = ADP + protein N-phospho-L-histidine.</text>
        <dbReference type="EC" id="2.7.13.3"/>
    </reaction>
</comment>
<feature type="domain" description="Histidine kinase" evidence="25">
    <location>
        <begin position="210"/>
        <end position="411"/>
    </location>
</feature>
<evidence type="ECO:0000256" key="12">
    <source>
        <dbReference type="ARBA" id="ARBA00022801"/>
    </source>
</evidence>
<evidence type="ECO:0000256" key="23">
    <source>
        <dbReference type="SAM" id="MobiDB-lite"/>
    </source>
</evidence>
<keyword evidence="6" id="KW-1003">Cell membrane</keyword>
<keyword evidence="28" id="KW-1185">Reference proteome</keyword>
<evidence type="ECO:0000256" key="24">
    <source>
        <dbReference type="SAM" id="Phobius"/>
    </source>
</evidence>
<gene>
    <name evidence="27" type="ORF">ACFOUW_00950</name>
</gene>
<keyword evidence="16 24" id="KW-1133">Transmembrane helix</keyword>
<evidence type="ECO:0000256" key="18">
    <source>
        <dbReference type="ARBA" id="ARBA00023016"/>
    </source>
</evidence>
<dbReference type="SUPFAM" id="SSF47384">
    <property type="entry name" value="Homodimeric domain of signal transducing histidine kinase"/>
    <property type="match status" value="1"/>
</dbReference>
<dbReference type="GO" id="GO:0016301">
    <property type="term" value="F:kinase activity"/>
    <property type="evidence" value="ECO:0007669"/>
    <property type="project" value="UniProtKB-KW"/>
</dbReference>
<dbReference type="Pfam" id="PF02518">
    <property type="entry name" value="HATPase_c"/>
    <property type="match status" value="1"/>
</dbReference>
<evidence type="ECO:0000256" key="16">
    <source>
        <dbReference type="ARBA" id="ARBA00022989"/>
    </source>
</evidence>
<dbReference type="CDD" id="cd00075">
    <property type="entry name" value="HATPase"/>
    <property type="match status" value="1"/>
</dbReference>
<evidence type="ECO:0000259" key="25">
    <source>
        <dbReference type="PROSITE" id="PS50109"/>
    </source>
</evidence>
<dbReference type="PROSITE" id="PS50109">
    <property type="entry name" value="HIS_KIN"/>
    <property type="match status" value="1"/>
</dbReference>
<comment type="cofactor">
    <cofactor evidence="3">
        <name>Mg(2+)</name>
        <dbReference type="ChEBI" id="CHEBI:18420"/>
    </cofactor>
</comment>
<keyword evidence="11 27" id="KW-0418">Kinase</keyword>
<dbReference type="InterPro" id="IPR004358">
    <property type="entry name" value="Sig_transdc_His_kin-like_C"/>
</dbReference>
<feature type="domain" description="HAMP" evidence="26">
    <location>
        <begin position="150"/>
        <end position="202"/>
    </location>
</feature>
<evidence type="ECO:0000256" key="19">
    <source>
        <dbReference type="ARBA" id="ARBA00023026"/>
    </source>
</evidence>
<evidence type="ECO:0000256" key="6">
    <source>
        <dbReference type="ARBA" id="ARBA00022475"/>
    </source>
</evidence>
<accession>A0ABV7Y3P7</accession>
<protein>
    <recommendedName>
        <fullName evidence="21">Signal transduction histidine-protein kinase/phosphatase MprB</fullName>
        <ecNumber evidence="5">2.7.13.3</ecNumber>
    </recommendedName>
    <alternativeName>
        <fullName evidence="22">Mycobacterial persistence regulator B</fullName>
    </alternativeName>
</protein>
<evidence type="ECO:0000256" key="9">
    <source>
        <dbReference type="ARBA" id="ARBA00022692"/>
    </source>
</evidence>
<dbReference type="SMART" id="SM00387">
    <property type="entry name" value="HATPase_c"/>
    <property type="match status" value="1"/>
</dbReference>
<dbReference type="PANTHER" id="PTHR44936">
    <property type="entry name" value="SENSOR PROTEIN CREC"/>
    <property type="match status" value="1"/>
</dbReference>
<dbReference type="SMART" id="SM00388">
    <property type="entry name" value="HisKA"/>
    <property type="match status" value="1"/>
</dbReference>
<dbReference type="Proteomes" id="UP001595699">
    <property type="component" value="Unassembled WGS sequence"/>
</dbReference>
<evidence type="ECO:0000256" key="11">
    <source>
        <dbReference type="ARBA" id="ARBA00022777"/>
    </source>
</evidence>
<dbReference type="Gene3D" id="1.10.287.130">
    <property type="match status" value="1"/>
</dbReference>
<evidence type="ECO:0000256" key="14">
    <source>
        <dbReference type="ARBA" id="ARBA00022842"/>
    </source>
</evidence>
<dbReference type="Pfam" id="PF00512">
    <property type="entry name" value="HisKA"/>
    <property type="match status" value="1"/>
</dbReference>
<evidence type="ECO:0000256" key="8">
    <source>
        <dbReference type="ARBA" id="ARBA00022679"/>
    </source>
</evidence>
<dbReference type="InterPro" id="IPR050980">
    <property type="entry name" value="2C_sensor_his_kinase"/>
</dbReference>
<evidence type="ECO:0000256" key="2">
    <source>
        <dbReference type="ARBA" id="ARBA00001936"/>
    </source>
</evidence>
<dbReference type="PROSITE" id="PS50885">
    <property type="entry name" value="HAMP"/>
    <property type="match status" value="1"/>
</dbReference>
<evidence type="ECO:0000313" key="28">
    <source>
        <dbReference type="Proteomes" id="UP001595699"/>
    </source>
</evidence>
<keyword evidence="8" id="KW-0808">Transferase</keyword>
<comment type="cofactor">
    <cofactor evidence="2">
        <name>Mn(2+)</name>
        <dbReference type="ChEBI" id="CHEBI:29035"/>
    </cofactor>
</comment>
<dbReference type="Pfam" id="PF18092">
    <property type="entry name" value="DraK_HK_N"/>
    <property type="match status" value="1"/>
</dbReference>
<feature type="region of interest" description="Disordered" evidence="23">
    <location>
        <begin position="412"/>
        <end position="436"/>
    </location>
</feature>
<keyword evidence="9 24" id="KW-0812">Transmembrane</keyword>
<dbReference type="Gene3D" id="6.10.340.10">
    <property type="match status" value="1"/>
</dbReference>
<feature type="transmembrane region" description="Helical" evidence="24">
    <location>
        <begin position="126"/>
        <end position="147"/>
    </location>
</feature>
<dbReference type="EC" id="2.7.13.3" evidence="5"/>
<dbReference type="InterPro" id="IPR003661">
    <property type="entry name" value="HisK_dim/P_dom"/>
</dbReference>
<evidence type="ECO:0000256" key="5">
    <source>
        <dbReference type="ARBA" id="ARBA00012438"/>
    </source>
</evidence>
<keyword evidence="10" id="KW-0547">Nucleotide-binding</keyword>
<dbReference type="InterPro" id="IPR036097">
    <property type="entry name" value="HisK_dim/P_sf"/>
</dbReference>
<dbReference type="InterPro" id="IPR040868">
    <property type="entry name" value="DraK_HK_N"/>
</dbReference>
<evidence type="ECO:0000256" key="20">
    <source>
        <dbReference type="ARBA" id="ARBA00023211"/>
    </source>
</evidence>
<dbReference type="Gene3D" id="3.30.565.10">
    <property type="entry name" value="Histidine kinase-like ATPase, C-terminal domain"/>
    <property type="match status" value="1"/>
</dbReference>
<evidence type="ECO:0000256" key="4">
    <source>
        <dbReference type="ARBA" id="ARBA00004651"/>
    </source>
</evidence>
<evidence type="ECO:0000256" key="1">
    <source>
        <dbReference type="ARBA" id="ARBA00000085"/>
    </source>
</evidence>
<comment type="caution">
    <text evidence="27">The sequence shown here is derived from an EMBL/GenBank/DDBJ whole genome shotgun (WGS) entry which is preliminary data.</text>
</comment>
<evidence type="ECO:0000256" key="7">
    <source>
        <dbReference type="ARBA" id="ARBA00022553"/>
    </source>
</evidence>
<dbReference type="RefSeq" id="WP_205122210.1">
    <property type="nucleotide sequence ID" value="NZ_JAFBCM010000001.1"/>
</dbReference>
<dbReference type="InterPro" id="IPR003660">
    <property type="entry name" value="HAMP_dom"/>
</dbReference>
<keyword evidence="17" id="KW-0902">Two-component regulatory system</keyword>
<keyword evidence="20" id="KW-0464">Manganese</keyword>
<keyword evidence="13" id="KW-0067">ATP-binding</keyword>
<evidence type="ECO:0000256" key="15">
    <source>
        <dbReference type="ARBA" id="ARBA00022912"/>
    </source>
</evidence>
<evidence type="ECO:0000259" key="26">
    <source>
        <dbReference type="PROSITE" id="PS50885"/>
    </source>
</evidence>
<dbReference type="PANTHER" id="PTHR44936:SF9">
    <property type="entry name" value="SENSOR PROTEIN CREC"/>
    <property type="match status" value="1"/>
</dbReference>
<evidence type="ECO:0000256" key="10">
    <source>
        <dbReference type="ARBA" id="ARBA00022741"/>
    </source>
</evidence>
<organism evidence="27 28">
    <name type="scientific">Tenggerimyces flavus</name>
    <dbReference type="NCBI Taxonomy" id="1708749"/>
    <lineage>
        <taxon>Bacteria</taxon>
        <taxon>Bacillati</taxon>
        <taxon>Actinomycetota</taxon>
        <taxon>Actinomycetes</taxon>
        <taxon>Propionibacteriales</taxon>
        <taxon>Nocardioidaceae</taxon>
        <taxon>Tenggerimyces</taxon>
    </lineage>
</organism>
<sequence>MRRRLVITTVVIAIVAAVLFGLPIAVFGQRYLQAGRFERIELDAQRVASAVDVLLEQQRPVTRAAVAAAAHDGERVLVWHEEDLLLAFGPTVPAAESISAEAVSRDGVRVQVLEPRSAVEGEVHTLWLALAAFGVLAMLAAAALGIWQARRLSRSLVLLADAAERVGSGAVRTPSARYDVPELDRVAEVLDQSADRIAEMLAAERQLSQDASHQLRTPLTALSMRLEEILATDSPDVVREEARIALGQVERLSQVVDRLLTRSRDTHSARRIVVPVDSVVDQQLAEWRPAFDAVGRRLEVLGVDGLAVSAGPGTLGLVLATLLENALHHGRGTVRVRRRSAGGSAVVEVADDGPGIPEALGQRVFERAVSGRRGTGLGLAVARDLAEADGGRLELISRRPAVFAVFLPQAAEESLTSVSSSGPLDGAETSRNRKRR</sequence>
<evidence type="ECO:0000256" key="13">
    <source>
        <dbReference type="ARBA" id="ARBA00022840"/>
    </source>
</evidence>
<dbReference type="SUPFAM" id="SSF55874">
    <property type="entry name" value="ATPase domain of HSP90 chaperone/DNA topoisomerase II/histidine kinase"/>
    <property type="match status" value="1"/>
</dbReference>
<keyword evidence="18" id="KW-0346">Stress response</keyword>
<name>A0ABV7Y3P7_9ACTN</name>
<keyword evidence="12" id="KW-0378">Hydrolase</keyword>
<evidence type="ECO:0000256" key="3">
    <source>
        <dbReference type="ARBA" id="ARBA00001946"/>
    </source>
</evidence>
<dbReference type="InterPro" id="IPR003594">
    <property type="entry name" value="HATPase_dom"/>
</dbReference>
<keyword evidence="24" id="KW-0472">Membrane</keyword>
<evidence type="ECO:0000256" key="22">
    <source>
        <dbReference type="ARBA" id="ARBA00041776"/>
    </source>
</evidence>